<dbReference type="Gramene" id="OB04G15270.1">
    <property type="protein sequence ID" value="OB04G15270.1"/>
    <property type="gene ID" value="OB04G15270"/>
</dbReference>
<proteinExistence type="predicted"/>
<feature type="region of interest" description="Disordered" evidence="1">
    <location>
        <begin position="1"/>
        <end position="78"/>
    </location>
</feature>
<evidence type="ECO:0000313" key="3">
    <source>
        <dbReference type="Proteomes" id="UP000006038"/>
    </source>
</evidence>
<evidence type="ECO:0000313" key="2">
    <source>
        <dbReference type="EnsemblPlants" id="OB04G15270.1"/>
    </source>
</evidence>
<feature type="compositionally biased region" description="Polar residues" evidence="1">
    <location>
        <begin position="11"/>
        <end position="22"/>
    </location>
</feature>
<feature type="compositionally biased region" description="Basic and acidic residues" evidence="1">
    <location>
        <begin position="26"/>
        <end position="35"/>
    </location>
</feature>
<accession>J3LWK2</accession>
<feature type="compositionally biased region" description="Basic and acidic residues" evidence="1">
    <location>
        <begin position="64"/>
        <end position="78"/>
    </location>
</feature>
<dbReference type="HOGENOM" id="CLU_2625906_0_0_1"/>
<evidence type="ECO:0000256" key="1">
    <source>
        <dbReference type="SAM" id="MobiDB-lite"/>
    </source>
</evidence>
<protein>
    <submittedName>
        <fullName evidence="2">Uncharacterized protein</fullName>
    </submittedName>
</protein>
<name>J3LWK2_ORYBR</name>
<reference evidence="2" key="2">
    <citation type="submission" date="2013-04" db="UniProtKB">
        <authorList>
            <consortium name="EnsemblPlants"/>
        </authorList>
    </citation>
    <scope>IDENTIFICATION</scope>
</reference>
<dbReference type="AlphaFoldDB" id="J3LWK2"/>
<reference evidence="2" key="1">
    <citation type="journal article" date="2013" name="Nat. Commun.">
        <title>Whole-genome sequencing of Oryza brachyantha reveals mechanisms underlying Oryza genome evolution.</title>
        <authorList>
            <person name="Chen J."/>
            <person name="Huang Q."/>
            <person name="Gao D."/>
            <person name="Wang J."/>
            <person name="Lang Y."/>
            <person name="Liu T."/>
            <person name="Li B."/>
            <person name="Bai Z."/>
            <person name="Luis Goicoechea J."/>
            <person name="Liang C."/>
            <person name="Chen C."/>
            <person name="Zhang W."/>
            <person name="Sun S."/>
            <person name="Liao Y."/>
            <person name="Zhang X."/>
            <person name="Yang L."/>
            <person name="Song C."/>
            <person name="Wang M."/>
            <person name="Shi J."/>
            <person name="Liu G."/>
            <person name="Liu J."/>
            <person name="Zhou H."/>
            <person name="Zhou W."/>
            <person name="Yu Q."/>
            <person name="An N."/>
            <person name="Chen Y."/>
            <person name="Cai Q."/>
            <person name="Wang B."/>
            <person name="Liu B."/>
            <person name="Min J."/>
            <person name="Huang Y."/>
            <person name="Wu H."/>
            <person name="Li Z."/>
            <person name="Zhang Y."/>
            <person name="Yin Y."/>
            <person name="Song W."/>
            <person name="Jiang J."/>
            <person name="Jackson S.A."/>
            <person name="Wing R.A."/>
            <person name="Wang J."/>
            <person name="Chen M."/>
        </authorList>
    </citation>
    <scope>NUCLEOTIDE SEQUENCE [LARGE SCALE GENOMIC DNA]</scope>
    <source>
        <strain evidence="2">cv. IRGC 101232</strain>
    </source>
</reference>
<keyword evidence="3" id="KW-1185">Reference proteome</keyword>
<organism evidence="2">
    <name type="scientific">Oryza brachyantha</name>
    <name type="common">malo sina</name>
    <dbReference type="NCBI Taxonomy" id="4533"/>
    <lineage>
        <taxon>Eukaryota</taxon>
        <taxon>Viridiplantae</taxon>
        <taxon>Streptophyta</taxon>
        <taxon>Embryophyta</taxon>
        <taxon>Tracheophyta</taxon>
        <taxon>Spermatophyta</taxon>
        <taxon>Magnoliopsida</taxon>
        <taxon>Liliopsida</taxon>
        <taxon>Poales</taxon>
        <taxon>Poaceae</taxon>
        <taxon>BOP clade</taxon>
        <taxon>Oryzoideae</taxon>
        <taxon>Oryzeae</taxon>
        <taxon>Oryzinae</taxon>
        <taxon>Oryza</taxon>
    </lineage>
</organism>
<dbReference type="Proteomes" id="UP000006038">
    <property type="component" value="Chromosome 4"/>
</dbReference>
<dbReference type="EnsemblPlants" id="OB04G15270.1">
    <property type="protein sequence ID" value="OB04G15270.1"/>
    <property type="gene ID" value="OB04G15270"/>
</dbReference>
<sequence>MEGRSLVMMQGRTTAPQLTRSAQAGRRRDAEEKNGRMRGGAPVLGRRKGERGGGELAGRLWRGVGREGRGAGRADGED</sequence>